<comment type="similarity">
    <text evidence="2">Belongs to the flagella basal body rod proteins family.</text>
</comment>
<dbReference type="GO" id="GO:0071978">
    <property type="term" value="P:bacterial-type flagellum-dependent swarming motility"/>
    <property type="evidence" value="ECO:0007669"/>
    <property type="project" value="TreeGrafter"/>
</dbReference>
<dbReference type="Pfam" id="PF00460">
    <property type="entry name" value="Flg_bb_rod"/>
    <property type="match status" value="1"/>
</dbReference>
<organism evidence="9 10">
    <name type="scientific">Marinimicrococcus flavescens</name>
    <dbReference type="NCBI Taxonomy" id="3031815"/>
    <lineage>
        <taxon>Bacteria</taxon>
        <taxon>Pseudomonadati</taxon>
        <taxon>Pseudomonadota</taxon>
        <taxon>Alphaproteobacteria</taxon>
        <taxon>Geminicoccales</taxon>
        <taxon>Geminicoccaceae</taxon>
        <taxon>Marinimicrococcus</taxon>
    </lineage>
</organism>
<evidence type="ECO:0000256" key="4">
    <source>
        <dbReference type="ARBA" id="ARBA00023143"/>
    </source>
</evidence>
<proteinExistence type="inferred from homology"/>
<keyword evidence="9" id="KW-0966">Cell projection</keyword>
<evidence type="ECO:0000256" key="6">
    <source>
        <dbReference type="RuleBase" id="RU362062"/>
    </source>
</evidence>
<dbReference type="InterPro" id="IPR001444">
    <property type="entry name" value="Flag_bb_rod_N"/>
</dbReference>
<evidence type="ECO:0000256" key="2">
    <source>
        <dbReference type="ARBA" id="ARBA00009677"/>
    </source>
</evidence>
<keyword evidence="9" id="KW-0969">Cilium</keyword>
<evidence type="ECO:0000256" key="1">
    <source>
        <dbReference type="ARBA" id="ARBA00004117"/>
    </source>
</evidence>
<feature type="domain" description="Flagellar basal body rod protein N-terminal" evidence="7">
    <location>
        <begin position="7"/>
        <end position="34"/>
    </location>
</feature>
<keyword evidence="9" id="KW-0282">Flagellum</keyword>
<evidence type="ECO:0000256" key="5">
    <source>
        <dbReference type="ARBA" id="ARBA00025933"/>
    </source>
</evidence>
<keyword evidence="4 6" id="KW-0975">Bacterial flagellum</keyword>
<dbReference type="NCBIfam" id="TIGR01395">
    <property type="entry name" value="FlgC"/>
    <property type="match status" value="1"/>
</dbReference>
<protein>
    <recommendedName>
        <fullName evidence="3 6">Flagellar basal-body rod protein FlgC</fullName>
    </recommendedName>
</protein>
<evidence type="ECO:0000313" key="9">
    <source>
        <dbReference type="EMBL" id="MDF1585289.1"/>
    </source>
</evidence>
<dbReference type="PANTHER" id="PTHR30435:SF2">
    <property type="entry name" value="FLAGELLAR BASAL-BODY ROD PROTEIN FLGC"/>
    <property type="match status" value="1"/>
</dbReference>
<dbReference type="Pfam" id="PF06429">
    <property type="entry name" value="Flg_bbr_C"/>
    <property type="match status" value="1"/>
</dbReference>
<evidence type="ECO:0000259" key="7">
    <source>
        <dbReference type="Pfam" id="PF00460"/>
    </source>
</evidence>
<dbReference type="EMBL" id="JARGEQ010000016">
    <property type="protein sequence ID" value="MDF1585289.1"/>
    <property type="molecule type" value="Genomic_DNA"/>
</dbReference>
<sequence length="135" mass="15141">MDLDSALRHAGAGMKTQSARLRVVAQNLANAQSTGDGPGAEPYRRRTITFGERLDRESGLRLVDVRRYGHDRSEPQRRFEPAHPAADAQGWVAYPNVEPLVELMDMREAQRSFEANLGTMQTARALLQRALDLLR</sequence>
<dbReference type="AlphaFoldDB" id="A0AAP3V056"/>
<keyword evidence="10" id="KW-1185">Reference proteome</keyword>
<name>A0AAP3V056_9PROT</name>
<dbReference type="GO" id="GO:0030694">
    <property type="term" value="C:bacterial-type flagellum basal body, rod"/>
    <property type="evidence" value="ECO:0007669"/>
    <property type="project" value="UniProtKB-UniRule"/>
</dbReference>
<reference evidence="9 10" key="1">
    <citation type="submission" date="2023-03" db="EMBL/GenBank/DDBJ databases">
        <title>YIM 152171 draft genome.</title>
        <authorList>
            <person name="Yang Z."/>
        </authorList>
    </citation>
    <scope>NUCLEOTIDE SEQUENCE [LARGE SCALE GENOMIC DNA]</scope>
    <source>
        <strain evidence="9 10">YIM 152171</strain>
    </source>
</reference>
<evidence type="ECO:0000313" key="10">
    <source>
        <dbReference type="Proteomes" id="UP001301140"/>
    </source>
</evidence>
<dbReference type="PANTHER" id="PTHR30435">
    <property type="entry name" value="FLAGELLAR PROTEIN"/>
    <property type="match status" value="1"/>
</dbReference>
<feature type="domain" description="Flagellar basal-body/hook protein C-terminal" evidence="8">
    <location>
        <begin position="88"/>
        <end position="133"/>
    </location>
</feature>
<comment type="caution">
    <text evidence="9">The sequence shown here is derived from an EMBL/GenBank/DDBJ whole genome shotgun (WGS) entry which is preliminary data.</text>
</comment>
<comment type="subunit">
    <text evidence="5 6">The basal body constitutes a major portion of the flagellar organelle and consists of four rings (L,P,S, and M) mounted on a central rod. The rod consists of about 26 subunits of FlgG in the distal portion, and FlgB, FlgC and FlgF are thought to build up the proximal portion of the rod with about 6 subunits each.</text>
</comment>
<gene>
    <name evidence="9" type="primary">flgC</name>
    <name evidence="9" type="ORF">PZ740_02695</name>
</gene>
<evidence type="ECO:0000259" key="8">
    <source>
        <dbReference type="Pfam" id="PF06429"/>
    </source>
</evidence>
<dbReference type="InterPro" id="IPR006299">
    <property type="entry name" value="FlgC"/>
</dbReference>
<evidence type="ECO:0000256" key="3">
    <source>
        <dbReference type="ARBA" id="ARBA00017941"/>
    </source>
</evidence>
<comment type="subcellular location">
    <subcellularLocation>
        <location evidence="1 6">Bacterial flagellum basal body</location>
    </subcellularLocation>
</comment>
<dbReference type="Proteomes" id="UP001301140">
    <property type="component" value="Unassembled WGS sequence"/>
</dbReference>
<dbReference type="InterPro" id="IPR010930">
    <property type="entry name" value="Flg_bb/hook_C_dom"/>
</dbReference>
<accession>A0AAP3V056</accession>
<dbReference type="RefSeq" id="WP_327787704.1">
    <property type="nucleotide sequence ID" value="NZ_JARGEQ010000016.1"/>
</dbReference>